<dbReference type="SMART" id="SM00364">
    <property type="entry name" value="LRR_BAC"/>
    <property type="match status" value="4"/>
</dbReference>
<dbReference type="GO" id="GO:0004888">
    <property type="term" value="F:transmembrane signaling receptor activity"/>
    <property type="evidence" value="ECO:0007669"/>
    <property type="project" value="InterPro"/>
</dbReference>
<dbReference type="Pfam" id="PF01582">
    <property type="entry name" value="TIR"/>
    <property type="match status" value="1"/>
</dbReference>
<evidence type="ECO:0000256" key="7">
    <source>
        <dbReference type="ARBA" id="ARBA00022614"/>
    </source>
</evidence>
<accession>A0AA97MP24</accession>
<feature type="non-terminal residue" evidence="22">
    <location>
        <position position="800"/>
    </location>
</feature>
<evidence type="ECO:0000256" key="10">
    <source>
        <dbReference type="ARBA" id="ARBA00022737"/>
    </source>
</evidence>
<dbReference type="AlphaFoldDB" id="A0AA97MP24"/>
<dbReference type="PROSITE" id="PS51450">
    <property type="entry name" value="LRR"/>
    <property type="match status" value="5"/>
</dbReference>
<evidence type="ECO:0000256" key="17">
    <source>
        <dbReference type="ARBA" id="ARBA00023180"/>
    </source>
</evidence>
<keyword evidence="23" id="KW-1185">Reference proteome</keyword>
<dbReference type="InterPro" id="IPR041283">
    <property type="entry name" value="LRR_12"/>
</dbReference>
<comment type="subcellular location">
    <subcellularLocation>
        <location evidence="3">Cytoplasmic vesicle</location>
        <location evidence="3">Phagosome</location>
    </subcellularLocation>
    <subcellularLocation>
        <location evidence="1">Endoplasmic reticulum membrane</location>
        <topology evidence="1">Single-pass type I membrane protein</topology>
    </subcellularLocation>
    <subcellularLocation>
        <location evidence="2">Endosome</location>
    </subcellularLocation>
    <subcellularLocation>
        <location evidence="4">Lysosome</location>
    </subcellularLocation>
</comment>
<keyword evidence="19" id="KW-0458">Lysosome</keyword>
<evidence type="ECO:0000313" key="22">
    <source>
        <dbReference type="EMBL" id="NXE95312.1"/>
    </source>
</evidence>
<keyword evidence="8" id="KW-0812">Transmembrane</keyword>
<evidence type="ECO:0000256" key="9">
    <source>
        <dbReference type="ARBA" id="ARBA00022729"/>
    </source>
</evidence>
<dbReference type="GO" id="GO:0006954">
    <property type="term" value="P:inflammatory response"/>
    <property type="evidence" value="ECO:0007669"/>
    <property type="project" value="UniProtKB-KW"/>
</dbReference>
<evidence type="ECO:0000256" key="11">
    <source>
        <dbReference type="ARBA" id="ARBA00022753"/>
    </source>
</evidence>
<dbReference type="GO" id="GO:0038187">
    <property type="term" value="F:pattern recognition receptor activity"/>
    <property type="evidence" value="ECO:0007669"/>
    <property type="project" value="TreeGrafter"/>
</dbReference>
<evidence type="ECO:0000256" key="12">
    <source>
        <dbReference type="ARBA" id="ARBA00022824"/>
    </source>
</evidence>
<dbReference type="PROSITE" id="PS50104">
    <property type="entry name" value="TIR"/>
    <property type="match status" value="1"/>
</dbReference>
<evidence type="ECO:0000256" key="20">
    <source>
        <dbReference type="ARBA" id="ARBA00023329"/>
    </source>
</evidence>
<dbReference type="InterPro" id="IPR001611">
    <property type="entry name" value="Leu-rich_rpt"/>
</dbReference>
<protein>
    <submittedName>
        <fullName evidence="22">TLR7 protein</fullName>
    </submittedName>
</protein>
<reference evidence="22" key="1">
    <citation type="submission" date="2022-12" db="EMBL/GenBank/DDBJ databases">
        <title>Bird 10,000 Genomes (B10K) Project - Family phase.</title>
        <authorList>
            <person name="Zhang G."/>
        </authorList>
    </citation>
    <scope>NUCLEOTIDE SEQUENCE</scope>
    <source>
        <strain evidence="22">B10K-CU-030-46</strain>
        <tissue evidence="22">Muscle</tissue>
    </source>
</reference>
<dbReference type="PANTHER" id="PTHR47410:SF2">
    <property type="entry name" value="TOLL-LIKE RECEPTOR 7"/>
    <property type="match status" value="1"/>
</dbReference>
<dbReference type="InterPro" id="IPR000483">
    <property type="entry name" value="Cys-rich_flank_reg_C"/>
</dbReference>
<keyword evidence="6" id="KW-0399">Innate immunity</keyword>
<evidence type="ECO:0000259" key="21">
    <source>
        <dbReference type="PROSITE" id="PS50104"/>
    </source>
</evidence>
<evidence type="ECO:0000256" key="6">
    <source>
        <dbReference type="ARBA" id="ARBA00022588"/>
    </source>
</evidence>
<keyword evidence="7" id="KW-0433">Leucine-rich repeat</keyword>
<dbReference type="SUPFAM" id="SSF52058">
    <property type="entry name" value="L domain-like"/>
    <property type="match status" value="2"/>
</dbReference>
<keyword evidence="13" id="KW-0391">Immunity</keyword>
<keyword evidence="10" id="KW-0677">Repeat</keyword>
<dbReference type="GO" id="GO:0005768">
    <property type="term" value="C:endosome"/>
    <property type="evidence" value="ECO:0007669"/>
    <property type="project" value="UniProtKB-SubCell"/>
</dbReference>
<dbReference type="PANTHER" id="PTHR47410">
    <property type="entry name" value="TOLL-LIKE RECEPTOR 7-RELATED"/>
    <property type="match status" value="1"/>
</dbReference>
<dbReference type="GO" id="GO:0002224">
    <property type="term" value="P:toll-like receptor signaling pathway"/>
    <property type="evidence" value="ECO:0007669"/>
    <property type="project" value="InterPro"/>
</dbReference>
<keyword evidence="20" id="KW-0968">Cytoplasmic vesicle</keyword>
<dbReference type="SUPFAM" id="SSF52200">
    <property type="entry name" value="Toll/Interleukin receptor TIR domain"/>
    <property type="match status" value="1"/>
</dbReference>
<evidence type="ECO:0000256" key="14">
    <source>
        <dbReference type="ARBA" id="ARBA00022989"/>
    </source>
</evidence>
<dbReference type="Pfam" id="PF18837">
    <property type="entry name" value="LRR_12"/>
    <property type="match status" value="1"/>
</dbReference>
<keyword evidence="11" id="KW-0967">Endosome</keyword>
<dbReference type="SMART" id="SM00255">
    <property type="entry name" value="TIR"/>
    <property type="match status" value="1"/>
</dbReference>
<evidence type="ECO:0000256" key="16">
    <source>
        <dbReference type="ARBA" id="ARBA00023170"/>
    </source>
</evidence>
<dbReference type="PIRSF" id="PIRSF037595">
    <property type="entry name" value="Toll-like_receptor"/>
    <property type="match status" value="1"/>
</dbReference>
<evidence type="ECO:0000256" key="8">
    <source>
        <dbReference type="ARBA" id="ARBA00022692"/>
    </source>
</evidence>
<keyword evidence="12" id="KW-0256">Endoplasmic reticulum</keyword>
<gene>
    <name evidence="22" type="primary">Tlr7</name>
    <name evidence="22" type="ORF">MENNOV_R13144</name>
</gene>
<keyword evidence="18" id="KW-0395">Inflammatory response</keyword>
<evidence type="ECO:0000256" key="1">
    <source>
        <dbReference type="ARBA" id="ARBA00004115"/>
    </source>
</evidence>
<comment type="caution">
    <text evidence="22">The sequence shown here is derived from an EMBL/GenBank/DDBJ whole genome shotgun (WGS) entry which is preliminary data.</text>
</comment>
<dbReference type="GO" id="GO:0007249">
    <property type="term" value="P:canonical NF-kappaB signal transduction"/>
    <property type="evidence" value="ECO:0007669"/>
    <property type="project" value="TreeGrafter"/>
</dbReference>
<dbReference type="GO" id="GO:0045087">
    <property type="term" value="P:innate immune response"/>
    <property type="evidence" value="ECO:0007669"/>
    <property type="project" value="UniProtKB-KW"/>
</dbReference>
<keyword evidence="15" id="KW-0472">Membrane</keyword>
<evidence type="ECO:0000256" key="18">
    <source>
        <dbReference type="ARBA" id="ARBA00023198"/>
    </source>
</evidence>
<dbReference type="FunFam" id="3.40.50.10140:FF:000003">
    <property type="entry name" value="Toll-like receptor 7"/>
    <property type="match status" value="1"/>
</dbReference>
<dbReference type="GO" id="GO:1902533">
    <property type="term" value="P:positive regulation of intracellular signal transduction"/>
    <property type="evidence" value="ECO:0007669"/>
    <property type="project" value="UniProtKB-ARBA"/>
</dbReference>
<evidence type="ECO:0000256" key="15">
    <source>
        <dbReference type="ARBA" id="ARBA00023136"/>
    </source>
</evidence>
<dbReference type="InterPro" id="IPR032675">
    <property type="entry name" value="LRR_dom_sf"/>
</dbReference>
<dbReference type="InterPro" id="IPR017241">
    <property type="entry name" value="Toll-like_receptor"/>
</dbReference>
<dbReference type="GO" id="GO:0034154">
    <property type="term" value="P:toll-like receptor 7 signaling pathway"/>
    <property type="evidence" value="ECO:0007669"/>
    <property type="project" value="TreeGrafter"/>
</dbReference>
<evidence type="ECO:0000256" key="2">
    <source>
        <dbReference type="ARBA" id="ARBA00004177"/>
    </source>
</evidence>
<comment type="similarity">
    <text evidence="5">Belongs to the Toll-like receptor family.</text>
</comment>
<dbReference type="SMART" id="SM00082">
    <property type="entry name" value="LRRCT"/>
    <property type="match status" value="1"/>
</dbReference>
<evidence type="ECO:0000256" key="3">
    <source>
        <dbReference type="ARBA" id="ARBA00004262"/>
    </source>
</evidence>
<evidence type="ECO:0000256" key="13">
    <source>
        <dbReference type="ARBA" id="ARBA00022859"/>
    </source>
</evidence>
<keyword evidence="17" id="KW-0325">Glycoprotein</keyword>
<keyword evidence="16" id="KW-0675">Receptor</keyword>
<feature type="domain" description="TIR" evidence="21">
    <location>
        <begin position="640"/>
        <end position="784"/>
    </location>
</feature>
<dbReference type="Proteomes" id="UP000521578">
    <property type="component" value="Unassembled WGS sequence"/>
</dbReference>
<dbReference type="GO" id="GO:0005764">
    <property type="term" value="C:lysosome"/>
    <property type="evidence" value="ECO:0007669"/>
    <property type="project" value="UniProtKB-SubCell"/>
</dbReference>
<evidence type="ECO:0000256" key="4">
    <source>
        <dbReference type="ARBA" id="ARBA00004371"/>
    </source>
</evidence>
<dbReference type="GO" id="GO:0005886">
    <property type="term" value="C:plasma membrane"/>
    <property type="evidence" value="ECO:0007669"/>
    <property type="project" value="TreeGrafter"/>
</dbReference>
<evidence type="ECO:0000313" key="23">
    <source>
        <dbReference type="Proteomes" id="UP000521578"/>
    </source>
</evidence>
<dbReference type="InterPro" id="IPR003591">
    <property type="entry name" value="Leu-rich_rpt_typical-subtyp"/>
</dbReference>
<evidence type="ECO:0000256" key="19">
    <source>
        <dbReference type="ARBA" id="ARBA00023228"/>
    </source>
</evidence>
<keyword evidence="9" id="KW-0732">Signal</keyword>
<feature type="non-terminal residue" evidence="22">
    <location>
        <position position="1"/>
    </location>
</feature>
<dbReference type="GO" id="GO:0032755">
    <property type="term" value="P:positive regulation of interleukin-6 production"/>
    <property type="evidence" value="ECO:0007669"/>
    <property type="project" value="TreeGrafter"/>
</dbReference>
<dbReference type="Gene3D" id="3.80.10.10">
    <property type="entry name" value="Ribonuclease Inhibitor"/>
    <property type="match status" value="1"/>
</dbReference>
<organism evidence="22">
    <name type="scientific">Menura novaehollandiae</name>
    <name type="common">superb lyrebird</name>
    <dbReference type="NCBI Taxonomy" id="47692"/>
    <lineage>
        <taxon>Eukaryota</taxon>
        <taxon>Metazoa</taxon>
        <taxon>Chordata</taxon>
        <taxon>Craniata</taxon>
        <taxon>Vertebrata</taxon>
        <taxon>Euteleostomi</taxon>
        <taxon>Archelosauria</taxon>
        <taxon>Archosauria</taxon>
        <taxon>Dinosauria</taxon>
        <taxon>Saurischia</taxon>
        <taxon>Theropoda</taxon>
        <taxon>Coelurosauria</taxon>
        <taxon>Aves</taxon>
        <taxon>Neognathae</taxon>
        <taxon>Neoaves</taxon>
        <taxon>Telluraves</taxon>
        <taxon>Australaves</taxon>
        <taxon>Passeriformes</taxon>
        <taxon>Menuridae</taxon>
        <taxon>Menura</taxon>
    </lineage>
</organism>
<evidence type="ECO:0000256" key="5">
    <source>
        <dbReference type="ARBA" id="ARBA00009634"/>
    </source>
</evidence>
<dbReference type="SMART" id="SM00365">
    <property type="entry name" value="LRR_SD22"/>
    <property type="match status" value="6"/>
</dbReference>
<dbReference type="GO" id="GO:0045335">
    <property type="term" value="C:phagocytic vesicle"/>
    <property type="evidence" value="ECO:0007669"/>
    <property type="project" value="UniProtKB-SubCell"/>
</dbReference>
<proteinExistence type="inferred from homology"/>
<name>A0AA97MP24_9PASS</name>
<dbReference type="InterPro" id="IPR035897">
    <property type="entry name" value="Toll_tir_struct_dom_sf"/>
</dbReference>
<keyword evidence="14" id="KW-1133">Transmembrane helix</keyword>
<dbReference type="EMBL" id="VWPS01000304">
    <property type="protein sequence ID" value="NXE95312.1"/>
    <property type="molecule type" value="Genomic_DNA"/>
</dbReference>
<sequence length="800" mass="92386">EILDLSGNCPRCYNAPYPCIPCPKSSIEIHSKAFDSLENLRILRLHSNSLQSIPSSWFKNTKNLKELDLSQNFLMREIGDAQFLTFIPSLVQLDLSFNFEVKMYSPFLNLSRTFSSLSNLETLRLKGYVFKELRAQDLRPLLSLRNLTMLDLGTNFIKVADLTVFKEFPALKFIDLSVNKISPSSGESNFYGFCSNPDISVEQYNRQVLQEMHYFRYDVYGRSCRPKDKEASSYQSSVKEDCLNYGETLDLSRNNVFFVNPSDFRGLSSLRCLNLSDNAISQTLNGSEFSYLSGLKYLDFSNNRVDLLYQTAFKELKLLEVLDLSNNQHYFLAEGVTHVFSFMKNLAHLRKLMMNENDISTTIDTGMESQSLRILEFRGNRLDALWVDGNDKYLSFFKNLTSLEELDISFNSLSFLPHGVFEEMPPSLKILNLTNNRLKSFIWGNLPSLKKLVTLDLSNNLLTTVPQQLSNCTSSLQELMLRNNRIQQLTKHFLRGAFKLRYLDLSSNKIEIIKRSSFPENVINNLKMLLLHGNPFKCNCEAVWFVWWINQTQVTIPLLATDVTCAGPGAHKGRSVVFLDLYTCELDTSYLILYALSASTVLGFMVFTVMSHLYFWDVWYSYHYCAAKLKGYRRLSLPDACYDAFVAYDNEDPAVNEWVLAELVERLENHKARQFNLCLEGRDWLPGQPVFDNLSQSIQLSKKTIFVLTKRYIKSGSFKTTFYMAHQRLLDDKMDVIILIFLEKVLQKSRYVRLRKRLCRSSVLEWPTNPQSQPYFWQCLKNAIATSNSLAYNKLLQETV</sequence>
<dbReference type="InterPro" id="IPR000157">
    <property type="entry name" value="TIR_dom"/>
</dbReference>
<dbReference type="GO" id="GO:0005789">
    <property type="term" value="C:endoplasmic reticulum membrane"/>
    <property type="evidence" value="ECO:0007669"/>
    <property type="project" value="UniProtKB-SubCell"/>
</dbReference>
<dbReference type="Pfam" id="PF13855">
    <property type="entry name" value="LRR_8"/>
    <property type="match status" value="4"/>
</dbReference>
<dbReference type="GO" id="GO:0051607">
    <property type="term" value="P:defense response to virus"/>
    <property type="evidence" value="ECO:0007669"/>
    <property type="project" value="TreeGrafter"/>
</dbReference>
<dbReference type="SMART" id="SM00369">
    <property type="entry name" value="LRR_TYP"/>
    <property type="match status" value="10"/>
</dbReference>
<dbReference type="Gene3D" id="3.40.50.10140">
    <property type="entry name" value="Toll/interleukin-1 receptor homology (TIR) domain"/>
    <property type="match status" value="1"/>
</dbReference>